<dbReference type="HOGENOM" id="CLU_1625313_0_0_9"/>
<reference evidence="9 10" key="2">
    <citation type="journal article" date="2011" name="J. Bacteriol.">
        <title>Complete genome sequence of the anaerobic, halophilic alkalithermophile Natranaerobius thermophilus JW/NM-WN-LF.</title>
        <authorList>
            <person name="Zhao B."/>
            <person name="Mesbah N.M."/>
            <person name="Dalin E."/>
            <person name="Goodwin L."/>
            <person name="Nolan M."/>
            <person name="Pitluck S."/>
            <person name="Chertkov O."/>
            <person name="Brettin T.S."/>
            <person name="Han J."/>
            <person name="Larimer F.W."/>
            <person name="Land M.L."/>
            <person name="Hauser L."/>
            <person name="Kyrpides N."/>
            <person name="Wiegel J."/>
        </authorList>
    </citation>
    <scope>NUCLEOTIDE SEQUENCE [LARGE SCALE GENOMIC DNA]</scope>
    <source>
        <strain evidence="10">ATCC BAA-1301 / DSM 18059 / JW/NM-WN-LF</strain>
    </source>
</reference>
<dbReference type="EMBL" id="CP001034">
    <property type="protein sequence ID" value="ACB84113.1"/>
    <property type="molecule type" value="Genomic_DNA"/>
</dbReference>
<name>B2A6A2_NATTJ</name>
<keyword evidence="4 8" id="KW-0812">Transmembrane</keyword>
<comment type="similarity">
    <text evidence="2">Belongs to the MreD family.</text>
</comment>
<keyword evidence="6 8" id="KW-1133">Transmembrane helix</keyword>
<dbReference type="STRING" id="457570.Nther_0517"/>
<dbReference type="Proteomes" id="UP000001683">
    <property type="component" value="Chromosome"/>
</dbReference>
<sequence>MKHLYFLLAIVMVNIVRIGLGPYIELPELGLLLVLIYSVMMGRVAGGTMGLAVGLIQDIMIGRAIGFFAISYLLAAYLIGYLSLYKAIYGNLLNLFLAIFFSNIIFELTYWALMELFYETGITFANIAKLEFWAIILLQSLIGIILYSYIKPLFKKGGYLFKY</sequence>
<evidence type="ECO:0000256" key="3">
    <source>
        <dbReference type="ARBA" id="ARBA00022475"/>
    </source>
</evidence>
<keyword evidence="10" id="KW-1185">Reference proteome</keyword>
<evidence type="ECO:0000256" key="8">
    <source>
        <dbReference type="SAM" id="Phobius"/>
    </source>
</evidence>
<evidence type="ECO:0000256" key="6">
    <source>
        <dbReference type="ARBA" id="ARBA00022989"/>
    </source>
</evidence>
<dbReference type="InParanoid" id="B2A6A2"/>
<proteinExistence type="inferred from homology"/>
<evidence type="ECO:0000256" key="2">
    <source>
        <dbReference type="ARBA" id="ARBA00007776"/>
    </source>
</evidence>
<keyword evidence="5" id="KW-0133">Cell shape</keyword>
<dbReference type="KEGG" id="nth:Nther_0517"/>
<dbReference type="InterPro" id="IPR007227">
    <property type="entry name" value="Cell_shape_determining_MreD"/>
</dbReference>
<dbReference type="GO" id="GO:0008360">
    <property type="term" value="P:regulation of cell shape"/>
    <property type="evidence" value="ECO:0007669"/>
    <property type="project" value="UniProtKB-KW"/>
</dbReference>
<dbReference type="AlphaFoldDB" id="B2A6A2"/>
<evidence type="ECO:0000256" key="4">
    <source>
        <dbReference type="ARBA" id="ARBA00022692"/>
    </source>
</evidence>
<dbReference type="RefSeq" id="WP_012447000.1">
    <property type="nucleotide sequence ID" value="NC_010718.1"/>
</dbReference>
<organism evidence="9 10">
    <name type="scientific">Natranaerobius thermophilus (strain ATCC BAA-1301 / DSM 18059 / JW/NM-WN-LF)</name>
    <dbReference type="NCBI Taxonomy" id="457570"/>
    <lineage>
        <taxon>Bacteria</taxon>
        <taxon>Bacillati</taxon>
        <taxon>Bacillota</taxon>
        <taxon>Clostridia</taxon>
        <taxon>Natranaerobiales</taxon>
        <taxon>Natranaerobiaceae</taxon>
        <taxon>Natranaerobius</taxon>
    </lineage>
</organism>
<keyword evidence="3" id="KW-1003">Cell membrane</keyword>
<dbReference type="NCBIfam" id="TIGR03426">
    <property type="entry name" value="shape_MreD"/>
    <property type="match status" value="1"/>
</dbReference>
<feature type="transmembrane region" description="Helical" evidence="8">
    <location>
        <begin position="6"/>
        <end position="24"/>
    </location>
</feature>
<comment type="subcellular location">
    <subcellularLocation>
        <location evidence="1">Cell membrane</location>
        <topology evidence="1">Multi-pass membrane protein</topology>
    </subcellularLocation>
</comment>
<keyword evidence="7 8" id="KW-0472">Membrane</keyword>
<evidence type="ECO:0000256" key="5">
    <source>
        <dbReference type="ARBA" id="ARBA00022960"/>
    </source>
</evidence>
<evidence type="ECO:0000256" key="7">
    <source>
        <dbReference type="ARBA" id="ARBA00023136"/>
    </source>
</evidence>
<feature type="transmembrane region" description="Helical" evidence="8">
    <location>
        <begin position="59"/>
        <end position="80"/>
    </location>
</feature>
<dbReference type="OrthoDB" id="9796616at2"/>
<reference evidence="9 10" key="1">
    <citation type="submission" date="2008-04" db="EMBL/GenBank/DDBJ databases">
        <title>Complete sequence of chromosome of Natranaerobius thermophilus JW/NM-WN-LF.</title>
        <authorList>
            <consortium name="US DOE Joint Genome Institute"/>
            <person name="Copeland A."/>
            <person name="Lucas S."/>
            <person name="Lapidus A."/>
            <person name="Glavina del Rio T."/>
            <person name="Dalin E."/>
            <person name="Tice H."/>
            <person name="Bruce D."/>
            <person name="Goodwin L."/>
            <person name="Pitluck S."/>
            <person name="Chertkov O."/>
            <person name="Brettin T."/>
            <person name="Detter J.C."/>
            <person name="Han C."/>
            <person name="Kuske C.R."/>
            <person name="Schmutz J."/>
            <person name="Larimer F."/>
            <person name="Land M."/>
            <person name="Hauser L."/>
            <person name="Kyrpides N."/>
            <person name="Lykidis A."/>
            <person name="Mesbah N.M."/>
            <person name="Wiegel J."/>
        </authorList>
    </citation>
    <scope>NUCLEOTIDE SEQUENCE [LARGE SCALE GENOMIC DNA]</scope>
    <source>
        <strain evidence="10">ATCC BAA-1301 / DSM 18059 / JW/NM-WN-LF</strain>
    </source>
</reference>
<gene>
    <name evidence="9" type="ordered locus">Nther_0517</name>
</gene>
<dbReference type="GO" id="GO:0005886">
    <property type="term" value="C:plasma membrane"/>
    <property type="evidence" value="ECO:0007669"/>
    <property type="project" value="UniProtKB-SubCell"/>
</dbReference>
<accession>B2A6A2</accession>
<feature type="transmembrane region" description="Helical" evidence="8">
    <location>
        <begin position="92"/>
        <end position="112"/>
    </location>
</feature>
<evidence type="ECO:0000313" key="9">
    <source>
        <dbReference type="EMBL" id="ACB84113.1"/>
    </source>
</evidence>
<feature type="transmembrane region" description="Helical" evidence="8">
    <location>
        <begin position="31"/>
        <end position="53"/>
    </location>
</feature>
<feature type="transmembrane region" description="Helical" evidence="8">
    <location>
        <begin position="132"/>
        <end position="150"/>
    </location>
</feature>
<evidence type="ECO:0000256" key="1">
    <source>
        <dbReference type="ARBA" id="ARBA00004651"/>
    </source>
</evidence>
<evidence type="ECO:0000313" key="10">
    <source>
        <dbReference type="Proteomes" id="UP000001683"/>
    </source>
</evidence>
<protein>
    <submittedName>
        <fullName evidence="9">Uncharacterized protein</fullName>
    </submittedName>
</protein>